<protein>
    <recommendedName>
        <fullName evidence="5">Dual-action ribosomal maturation protein DarP</fullName>
    </recommendedName>
    <alternativeName>
        <fullName evidence="5">Large ribosomal subunit assembly factor DarP</fullName>
    </alternativeName>
</protein>
<dbReference type="PANTHER" id="PTHR38101">
    <property type="entry name" value="UPF0307 PROTEIN YJGA"/>
    <property type="match status" value="1"/>
</dbReference>
<reference evidence="7 8" key="1">
    <citation type="journal article" date="2014" name="Nat. Commun.">
        <title>Physiological and genomic features of highly alkaliphilic hydrogen-utilizing Betaproteobacteria from a continental serpentinizing site.</title>
        <authorList>
            <person name="Suzuki S."/>
            <person name="Kuenen J.G."/>
            <person name="Schipper K."/>
            <person name="van der Velde S."/>
            <person name="Ishii S."/>
            <person name="Wu A."/>
            <person name="Sorokin D.Y."/>
            <person name="Tenney A."/>
            <person name="Meng X.Y."/>
            <person name="Morrill P.L."/>
            <person name="Kamagata Y."/>
            <person name="Muyzer G."/>
            <person name="Nealson K.H."/>
        </authorList>
    </citation>
    <scope>NUCLEOTIDE SEQUENCE [LARGE SCALE GENOMIC DNA]</scope>
    <source>
        <strain evidence="7 8">B1</strain>
    </source>
</reference>
<keyword evidence="3 5" id="KW-0699">rRNA-binding</keyword>
<keyword evidence="2 5" id="KW-0690">Ribosome biogenesis</keyword>
<dbReference type="OrthoDB" id="5293604at2"/>
<name>A0A060NJP4_9BURK</name>
<keyword evidence="8" id="KW-1185">Reference proteome</keyword>
<feature type="compositionally biased region" description="Low complexity" evidence="6">
    <location>
        <begin position="174"/>
        <end position="191"/>
    </location>
</feature>
<comment type="function">
    <text evidence="5">Member of a network of 50S ribosomal subunit biogenesis factors which assembles along the 30S-50S interface, preventing incorrect 23S rRNA structures from forming. Promotes peptidyl transferase center (PTC) maturation.</text>
</comment>
<evidence type="ECO:0000256" key="6">
    <source>
        <dbReference type="SAM" id="MobiDB-lite"/>
    </source>
</evidence>
<accession>A0A060NJP4</accession>
<dbReference type="EMBL" id="AP014569">
    <property type="protein sequence ID" value="BAO82581.1"/>
    <property type="molecule type" value="Genomic_DNA"/>
</dbReference>
<dbReference type="SUPFAM" id="SSF158710">
    <property type="entry name" value="PSPTO4464-like"/>
    <property type="match status" value="1"/>
</dbReference>
<evidence type="ECO:0000256" key="5">
    <source>
        <dbReference type="HAMAP-Rule" id="MF_00765"/>
    </source>
</evidence>
<dbReference type="GO" id="GO:0005829">
    <property type="term" value="C:cytosol"/>
    <property type="evidence" value="ECO:0007669"/>
    <property type="project" value="TreeGrafter"/>
</dbReference>
<evidence type="ECO:0000256" key="4">
    <source>
        <dbReference type="ARBA" id="ARBA00022884"/>
    </source>
</evidence>
<evidence type="ECO:0000313" key="8">
    <source>
        <dbReference type="Proteomes" id="UP000066014"/>
    </source>
</evidence>
<keyword evidence="1 5" id="KW-0963">Cytoplasm</keyword>
<dbReference type="Pfam" id="PF04751">
    <property type="entry name" value="DarP"/>
    <property type="match status" value="1"/>
</dbReference>
<dbReference type="PANTHER" id="PTHR38101:SF1">
    <property type="entry name" value="UPF0307 PROTEIN YJGA"/>
    <property type="match status" value="1"/>
</dbReference>
<evidence type="ECO:0000256" key="3">
    <source>
        <dbReference type="ARBA" id="ARBA00022730"/>
    </source>
</evidence>
<sequence>MARKPTKGYFVKGHFVAAGSELDLELKRELKGDTEASRTDLKKHSEHLQQLGEQLLGLRSGLLDRLALPGILLDALAEARRISDFEGRRRQIQYVGKLMRRLDAATVEAVEQALAEQHQGSAADTLRLHQAEQWRERLLTDDEALSAWLQIAPDTDLQHLRTLIRQARKDAQSQRAAEPGAAPAGKAARQGKSYREIYQLVRAGLEPPPDPAAAAPAQPLEAA</sequence>
<proteinExistence type="inferred from homology"/>
<dbReference type="CDD" id="cd16331">
    <property type="entry name" value="YjgA-like"/>
    <property type="match status" value="1"/>
</dbReference>
<evidence type="ECO:0000256" key="2">
    <source>
        <dbReference type="ARBA" id="ARBA00022517"/>
    </source>
</evidence>
<keyword evidence="4 5" id="KW-0694">RNA-binding</keyword>
<evidence type="ECO:0000313" key="7">
    <source>
        <dbReference type="EMBL" id="BAO82581.1"/>
    </source>
</evidence>
<dbReference type="Gene3D" id="1.10.60.30">
    <property type="entry name" value="PSPTO4464-like domains"/>
    <property type="match status" value="2"/>
</dbReference>
<dbReference type="HAMAP" id="MF_00765">
    <property type="entry name" value="DarP"/>
    <property type="match status" value="1"/>
</dbReference>
<dbReference type="KEGG" id="cbab:SMCB_0353"/>
<dbReference type="GO" id="GO:0019843">
    <property type="term" value="F:rRNA binding"/>
    <property type="evidence" value="ECO:0007669"/>
    <property type="project" value="UniProtKB-UniRule"/>
</dbReference>
<dbReference type="HOGENOM" id="CLU_106757_1_0_4"/>
<dbReference type="GO" id="GO:0043022">
    <property type="term" value="F:ribosome binding"/>
    <property type="evidence" value="ECO:0007669"/>
    <property type="project" value="UniProtKB-UniRule"/>
</dbReference>
<dbReference type="RefSeq" id="WP_045534606.1">
    <property type="nucleotide sequence ID" value="NZ_AP014569.1"/>
</dbReference>
<evidence type="ECO:0000256" key="1">
    <source>
        <dbReference type="ARBA" id="ARBA00022490"/>
    </source>
</evidence>
<dbReference type="AlphaFoldDB" id="A0A060NJP4"/>
<dbReference type="InterPro" id="IPR006839">
    <property type="entry name" value="DarP"/>
</dbReference>
<comment type="subcellular location">
    <subcellularLocation>
        <location evidence="5">Cytoplasm</location>
    </subcellularLocation>
    <text evidence="5">Associates with late stage pre-50S ribosomal subunits.</text>
</comment>
<organism evidence="7 8">
    <name type="scientific">Serpentinimonas maccroryi</name>
    <dbReference type="NCBI Taxonomy" id="1458426"/>
    <lineage>
        <taxon>Bacteria</taxon>
        <taxon>Pseudomonadati</taxon>
        <taxon>Pseudomonadota</taxon>
        <taxon>Betaproteobacteria</taxon>
        <taxon>Burkholderiales</taxon>
        <taxon>Comamonadaceae</taxon>
        <taxon>Serpentinimonas</taxon>
    </lineage>
</organism>
<dbReference type="GO" id="GO:1902626">
    <property type="term" value="P:assembly of large subunit precursor of preribosome"/>
    <property type="evidence" value="ECO:0007669"/>
    <property type="project" value="UniProtKB-UniRule"/>
</dbReference>
<dbReference type="InterPro" id="IPR023153">
    <property type="entry name" value="DarP_sf"/>
</dbReference>
<dbReference type="STRING" id="1458426.SMCB_0353"/>
<comment type="similarity">
    <text evidence="5">Belongs to the DarP family.</text>
</comment>
<dbReference type="NCBIfam" id="NF003593">
    <property type="entry name" value="PRK05255.1-1"/>
    <property type="match status" value="1"/>
</dbReference>
<gene>
    <name evidence="5" type="primary">darP</name>
    <name evidence="7" type="ORF">SMCB_0353</name>
</gene>
<feature type="compositionally biased region" description="Low complexity" evidence="6">
    <location>
        <begin position="212"/>
        <end position="223"/>
    </location>
</feature>
<dbReference type="Proteomes" id="UP000066014">
    <property type="component" value="Chromosome"/>
</dbReference>
<feature type="region of interest" description="Disordered" evidence="6">
    <location>
        <begin position="168"/>
        <end position="223"/>
    </location>
</feature>